<organism evidence="2 3">
    <name type="scientific">Christiangramia antarctica</name>
    <dbReference type="NCBI Taxonomy" id="2058158"/>
    <lineage>
        <taxon>Bacteria</taxon>
        <taxon>Pseudomonadati</taxon>
        <taxon>Bacteroidota</taxon>
        <taxon>Flavobacteriia</taxon>
        <taxon>Flavobacteriales</taxon>
        <taxon>Flavobacteriaceae</taxon>
        <taxon>Christiangramia</taxon>
    </lineage>
</organism>
<dbReference type="InterPro" id="IPR010131">
    <property type="entry name" value="MdtP/NodT-like"/>
</dbReference>
<reference evidence="3" key="1">
    <citation type="journal article" date="2019" name="Int. J. Syst. Evol. Microbiol.">
        <title>The Global Catalogue of Microorganisms (GCM) 10K type strain sequencing project: providing services to taxonomists for standard genome sequencing and annotation.</title>
        <authorList>
            <consortium name="The Broad Institute Genomics Platform"/>
            <consortium name="The Broad Institute Genome Sequencing Center for Infectious Disease"/>
            <person name="Wu L."/>
            <person name="Ma J."/>
        </authorList>
    </citation>
    <scope>NUCLEOTIDE SEQUENCE [LARGE SCALE GENOMIC DNA]</scope>
    <source>
        <strain evidence="3">KCTC 52925</strain>
    </source>
</reference>
<proteinExistence type="predicted"/>
<feature type="signal peptide" evidence="1">
    <location>
        <begin position="1"/>
        <end position="22"/>
    </location>
</feature>
<evidence type="ECO:0000256" key="1">
    <source>
        <dbReference type="SAM" id="SignalP"/>
    </source>
</evidence>
<evidence type="ECO:0000313" key="2">
    <source>
        <dbReference type="EMBL" id="MFD2835357.1"/>
    </source>
</evidence>
<dbReference type="SUPFAM" id="SSF56954">
    <property type="entry name" value="Outer membrane efflux proteins (OEP)"/>
    <property type="match status" value="1"/>
</dbReference>
<comment type="caution">
    <text evidence="2">The sequence shown here is derived from an EMBL/GenBank/DDBJ whole genome shotgun (WGS) entry which is preliminary data.</text>
</comment>
<dbReference type="RefSeq" id="WP_251741152.1">
    <property type="nucleotide sequence ID" value="NZ_JBHUOJ010000039.1"/>
</dbReference>
<protein>
    <submittedName>
        <fullName evidence="2">TolC family protein</fullName>
    </submittedName>
</protein>
<evidence type="ECO:0000313" key="3">
    <source>
        <dbReference type="Proteomes" id="UP001597438"/>
    </source>
</evidence>
<dbReference type="Proteomes" id="UP001597438">
    <property type="component" value="Unassembled WGS sequence"/>
</dbReference>
<accession>A0ABW5X9M0</accession>
<dbReference type="PANTHER" id="PTHR30203:SF24">
    <property type="entry name" value="BLR4935 PROTEIN"/>
    <property type="match status" value="1"/>
</dbReference>
<sequence length="394" mass="46262">MYRNIVSAICGCLLTFGLFAQNAPEETLLKQIEQNDKQLRAYQSYIGSRQLMNKTENNLPDPQLSAFYLPYGEHATGDYSEYQISQRFEFPTVYTARGKQIERQKELLELQYSQLRQEVLLMAKKQLLELNFLKRRKEVEHVRAEQAKKVYDQIQKLFDAEQLGILELNKAKVAWLQDQFKVEQLETEMRNVLLSLQKLNGGKSITVEEIHFLPSPEIASMEIIWEEKLARDAEVKMLESRKTVALQQVKLEKNKVLPDLNIGYNYQGINSENYSGFLGGISIPLWNSKNKVKAAQANYDYEQSHTEAMTAEFFTEFQTRYNQYVLLLKKLEEYQETLGNLNTEDLLYKAYNLGEISYMEYYLELQFYRSAYNNMLEMQKELFQLKAELLKHQL</sequence>
<dbReference type="EMBL" id="JBHUOJ010000039">
    <property type="protein sequence ID" value="MFD2835357.1"/>
    <property type="molecule type" value="Genomic_DNA"/>
</dbReference>
<dbReference type="Gene3D" id="1.20.1600.10">
    <property type="entry name" value="Outer membrane efflux proteins (OEP)"/>
    <property type="match status" value="1"/>
</dbReference>
<gene>
    <name evidence="2" type="ORF">ACFSYS_18845</name>
</gene>
<dbReference type="PANTHER" id="PTHR30203">
    <property type="entry name" value="OUTER MEMBRANE CATION EFFLUX PROTEIN"/>
    <property type="match status" value="1"/>
</dbReference>
<keyword evidence="1" id="KW-0732">Signal</keyword>
<keyword evidence="3" id="KW-1185">Reference proteome</keyword>
<name>A0ABW5X9M0_9FLAO</name>
<feature type="chain" id="PRO_5047384411" evidence="1">
    <location>
        <begin position="23"/>
        <end position="394"/>
    </location>
</feature>